<accession>B4YEM3</accession>
<proteinExistence type="predicted"/>
<protein>
    <submittedName>
        <fullName evidence="2">Uncharacterized protein</fullName>
    </submittedName>
</protein>
<gene>
    <name evidence="2" type="ORF">MDV086.2</name>
    <name evidence="3" type="ORF">MDV097.6</name>
</gene>
<dbReference type="EMBL" id="EU499381">
    <property type="protein sequence ID" value="ACF94810.1"/>
    <property type="molecule type" value="Genomic_DNA"/>
</dbReference>
<evidence type="ECO:0000256" key="1">
    <source>
        <dbReference type="SAM" id="MobiDB-lite"/>
    </source>
</evidence>
<feature type="region of interest" description="Disordered" evidence="1">
    <location>
        <begin position="1"/>
        <end position="59"/>
    </location>
</feature>
<evidence type="ECO:0000313" key="2">
    <source>
        <dbReference type="EMBL" id="ACF94810.1"/>
    </source>
</evidence>
<dbReference type="Proteomes" id="UP000134498">
    <property type="component" value="Genome"/>
</dbReference>
<sequence>MQTRCCRGKKKRNRAFLYADGSPPPQKKRNRAFLRANRCPTRPRGPRGGEGKKSTVQGI</sequence>
<evidence type="ECO:0000313" key="4">
    <source>
        <dbReference type="Proteomes" id="UP000134498"/>
    </source>
</evidence>
<feature type="compositionally biased region" description="Basic residues" evidence="1">
    <location>
        <begin position="1"/>
        <end position="14"/>
    </location>
</feature>
<dbReference type="EMBL" id="EU499381">
    <property type="protein sequence ID" value="ACF94861.1"/>
    <property type="molecule type" value="Genomic_DNA"/>
</dbReference>
<reference evidence="2 4" key="2">
    <citation type="journal article" date="2008" name="Virus Genes">
        <title>Sequence determination of a mildly virulent strain (CU-2) of Gallid herpesvirus type 2 using 454 pyrosequencing.</title>
        <authorList>
            <person name="Spatz S.J."/>
            <person name="Rue C.A."/>
        </authorList>
    </citation>
    <scope>NUCLEOTIDE SEQUENCE [LARGE SCALE GENOMIC DNA]</scope>
    <source>
        <strain evidence="2">CU-2</strain>
    </source>
</reference>
<reference evidence="2 4" key="1">
    <citation type="journal article" date="2007" name="Arch. Virol.">
        <title>Sequence determination of variable regions within the genomes of gallid herpesvirus-2 pathotypes.</title>
        <authorList>
            <person name="Spatz S.J."/>
            <person name="Silva R.F."/>
        </authorList>
    </citation>
    <scope>NUCLEOTIDE SEQUENCE [LARGE SCALE GENOMIC DNA]</scope>
    <source>
        <strain evidence="2">CU-2</strain>
    </source>
</reference>
<evidence type="ECO:0000313" key="3">
    <source>
        <dbReference type="EMBL" id="ACF94861.1"/>
    </source>
</evidence>
<organism evidence="2 4">
    <name type="scientific">Gallid alphaherpesvirus 2</name>
    <dbReference type="NCBI Taxonomy" id="10390"/>
    <lineage>
        <taxon>Viruses</taxon>
        <taxon>Duplodnaviria</taxon>
        <taxon>Heunggongvirae</taxon>
        <taxon>Peploviricota</taxon>
        <taxon>Herviviricetes</taxon>
        <taxon>Herpesvirales</taxon>
        <taxon>Orthoherpesviridae</taxon>
        <taxon>Alphaherpesvirinae</taxon>
        <taxon>Mardivirus</taxon>
        <taxon>Mardivirus gallidalpha2</taxon>
    </lineage>
</organism>
<name>B4YEM3_9ALPH</name>